<organism evidence="5 6">
    <name type="scientific">Fundidesulfovibrio magnetotacticus</name>
    <dbReference type="NCBI Taxonomy" id="2730080"/>
    <lineage>
        <taxon>Bacteria</taxon>
        <taxon>Pseudomonadati</taxon>
        <taxon>Thermodesulfobacteriota</taxon>
        <taxon>Desulfovibrionia</taxon>
        <taxon>Desulfovibrionales</taxon>
        <taxon>Desulfovibrionaceae</taxon>
        <taxon>Fundidesulfovibrio</taxon>
    </lineage>
</organism>
<dbReference type="Proteomes" id="UP000494245">
    <property type="component" value="Unassembled WGS sequence"/>
</dbReference>
<dbReference type="GO" id="GO:0006310">
    <property type="term" value="P:DNA recombination"/>
    <property type="evidence" value="ECO:0007669"/>
    <property type="project" value="UniProtKB-KW"/>
</dbReference>
<dbReference type="AlphaFoldDB" id="A0A6V8LSP6"/>
<dbReference type="InterPro" id="IPR011010">
    <property type="entry name" value="DNA_brk_join_enz"/>
</dbReference>
<gene>
    <name evidence="5" type="primary">xerD_2</name>
    <name evidence="5" type="ORF">NNJEOMEG_00643</name>
</gene>
<name>A0A6V8LSP6_9BACT</name>
<dbReference type="InterPro" id="IPR013762">
    <property type="entry name" value="Integrase-like_cat_sf"/>
</dbReference>
<dbReference type="EMBL" id="BLTE01000002">
    <property type="protein sequence ID" value="GFK92816.1"/>
    <property type="molecule type" value="Genomic_DNA"/>
</dbReference>
<dbReference type="InterPro" id="IPR010998">
    <property type="entry name" value="Integrase_recombinase_N"/>
</dbReference>
<comment type="caution">
    <text evidence="5">The sequence shown here is derived from an EMBL/GenBank/DDBJ whole genome shotgun (WGS) entry which is preliminary data.</text>
</comment>
<dbReference type="PANTHER" id="PTHR30349">
    <property type="entry name" value="PHAGE INTEGRASE-RELATED"/>
    <property type="match status" value="1"/>
</dbReference>
<dbReference type="Pfam" id="PF00589">
    <property type="entry name" value="Phage_integrase"/>
    <property type="match status" value="1"/>
</dbReference>
<dbReference type="InterPro" id="IPR002104">
    <property type="entry name" value="Integrase_catalytic"/>
</dbReference>
<evidence type="ECO:0000256" key="1">
    <source>
        <dbReference type="ARBA" id="ARBA00008857"/>
    </source>
</evidence>
<dbReference type="CDD" id="cd00796">
    <property type="entry name" value="INT_Rci_Hp1_C"/>
    <property type="match status" value="1"/>
</dbReference>
<dbReference type="PANTHER" id="PTHR30349:SF64">
    <property type="entry name" value="PROPHAGE INTEGRASE INTD-RELATED"/>
    <property type="match status" value="1"/>
</dbReference>
<keyword evidence="2" id="KW-0238">DNA-binding</keyword>
<dbReference type="GO" id="GO:0015074">
    <property type="term" value="P:DNA integration"/>
    <property type="evidence" value="ECO:0007669"/>
    <property type="project" value="InterPro"/>
</dbReference>
<dbReference type="RefSeq" id="WP_173081263.1">
    <property type="nucleotide sequence ID" value="NZ_BLTE01000002.1"/>
</dbReference>
<sequence>MGVYQRDGRFMVYWHEEGKRRDKSFGRGELARLQAEAFNLAIQQAKANVHVPVQEEQVVEAVSDPVAHQEEPVDGPGEVQAEMPLATSVATVAAVAVPAKGVTFGQLSMMYLDHLRVSGRTPKHIANLENLLKGMFFDILGRDTLVEGMTYLKDIVPFIKEMQGISHQTKRPRSQSCVNRYCDYLDAIFNFGIEMELIARNPMKGRKKAKEKPRDVQVGVDDLRRIMECAEPHVRWAMEVCFNLGTRPGPSELFALRYENVDFGAGTVRIFATKTQTYRTVPVTAAFLDRLREMRRFSRSGYIVEYDGKPVTTIRKSFNKACVKAGITVDVRMYDLRHLFATTMLANGADLAAVSKLMGHSTVKMTADVYYHYLEGEKERAVSKLPSLEPAA</sequence>
<comment type="similarity">
    <text evidence="1">Belongs to the 'phage' integrase family.</text>
</comment>
<keyword evidence="6" id="KW-1185">Reference proteome</keyword>
<dbReference type="Gene3D" id="1.10.443.10">
    <property type="entry name" value="Intergrase catalytic core"/>
    <property type="match status" value="1"/>
</dbReference>
<feature type="domain" description="Tyr recombinase" evidence="4">
    <location>
        <begin position="213"/>
        <end position="384"/>
    </location>
</feature>
<dbReference type="Gene3D" id="1.10.150.130">
    <property type="match status" value="1"/>
</dbReference>
<proteinExistence type="inferred from homology"/>
<keyword evidence="3" id="KW-0233">DNA recombination</keyword>
<accession>A0A6V8LSP6</accession>
<evidence type="ECO:0000256" key="2">
    <source>
        <dbReference type="ARBA" id="ARBA00023125"/>
    </source>
</evidence>
<evidence type="ECO:0000256" key="3">
    <source>
        <dbReference type="ARBA" id="ARBA00023172"/>
    </source>
</evidence>
<dbReference type="PROSITE" id="PS51898">
    <property type="entry name" value="TYR_RECOMBINASE"/>
    <property type="match status" value="1"/>
</dbReference>
<reference evidence="5 6" key="2">
    <citation type="submission" date="2020-05" db="EMBL/GenBank/DDBJ databases">
        <title>Draft genome sequence of Desulfovibrio sp. strainFSS-1.</title>
        <authorList>
            <person name="Shimoshige H."/>
            <person name="Kobayashi H."/>
            <person name="Maekawa T."/>
        </authorList>
    </citation>
    <scope>NUCLEOTIDE SEQUENCE [LARGE SCALE GENOMIC DNA]</scope>
    <source>
        <strain evidence="5 6">SIID29052-01</strain>
    </source>
</reference>
<protein>
    <submittedName>
        <fullName evidence="5">Tyrosine recombinase XerD</fullName>
    </submittedName>
</protein>
<dbReference type="InterPro" id="IPR050090">
    <property type="entry name" value="Tyrosine_recombinase_XerCD"/>
</dbReference>
<dbReference type="GO" id="GO:0003677">
    <property type="term" value="F:DNA binding"/>
    <property type="evidence" value="ECO:0007669"/>
    <property type="project" value="UniProtKB-KW"/>
</dbReference>
<evidence type="ECO:0000313" key="5">
    <source>
        <dbReference type="EMBL" id="GFK92816.1"/>
    </source>
</evidence>
<dbReference type="SUPFAM" id="SSF56349">
    <property type="entry name" value="DNA breaking-rejoining enzymes"/>
    <property type="match status" value="1"/>
</dbReference>
<evidence type="ECO:0000259" key="4">
    <source>
        <dbReference type="PROSITE" id="PS51898"/>
    </source>
</evidence>
<evidence type="ECO:0000313" key="6">
    <source>
        <dbReference type="Proteomes" id="UP000494245"/>
    </source>
</evidence>
<reference evidence="5 6" key="1">
    <citation type="submission" date="2020-04" db="EMBL/GenBank/DDBJ databases">
        <authorList>
            <consortium name="Desulfovibrio sp. FSS-1 genome sequencing consortium"/>
            <person name="Shimoshige H."/>
            <person name="Kobayashi H."/>
            <person name="Maekawa T."/>
        </authorList>
    </citation>
    <scope>NUCLEOTIDE SEQUENCE [LARGE SCALE GENOMIC DNA]</scope>
    <source>
        <strain evidence="5 6">SIID29052-01</strain>
    </source>
</reference>